<evidence type="ECO:0000313" key="1">
    <source>
        <dbReference type="EMBL" id="AKP49150.1"/>
    </source>
</evidence>
<sequence>MTIYVSQRLKIVDRTWRQANSPRLHLYNYLVAFNRPKKSLKAESSLFNLIRHKTVD</sequence>
<proteinExistence type="predicted"/>
<name>A0A140A0Q3_ACIBA</name>
<geneLocation type="plasmid" evidence="1">
    <name>pHS35</name>
</geneLocation>
<keyword evidence="1" id="KW-0614">Plasmid</keyword>
<dbReference type="EMBL" id="KM884819">
    <property type="protein sequence ID" value="AKP49150.1"/>
    <property type="molecule type" value="Genomic_DNA"/>
</dbReference>
<dbReference type="AlphaFoldDB" id="A0A140A0Q3"/>
<protein>
    <submittedName>
        <fullName evidence="1">Uncharacterized protein</fullName>
    </submittedName>
</protein>
<reference evidence="1" key="1">
    <citation type="submission" date="2014-10" db="EMBL/GenBank/DDBJ databases">
        <title>Acinetobacter baumannii 64-3985 strain harbouring the OXA-58 carbapenemase and APH(3')-VI aminoglycoside phosphotransferase.</title>
        <authorList>
            <person name="Yu H."/>
            <person name="Guo Q."/>
            <person name="Zhou Y."/>
            <person name="Xu X."/>
            <person name="Wang M.G."/>
        </authorList>
    </citation>
    <scope>NUCLEOTIDE SEQUENCE</scope>
    <source>
        <strain evidence="1">64-3985</strain>
        <plasmid evidence="1">pHS35</plasmid>
    </source>
</reference>
<accession>A0A140A0Q3</accession>
<organism evidence="1">
    <name type="scientific">Acinetobacter baumannii</name>
    <dbReference type="NCBI Taxonomy" id="470"/>
    <lineage>
        <taxon>Bacteria</taxon>
        <taxon>Pseudomonadati</taxon>
        <taxon>Pseudomonadota</taxon>
        <taxon>Gammaproteobacteria</taxon>
        <taxon>Moraxellales</taxon>
        <taxon>Moraxellaceae</taxon>
        <taxon>Acinetobacter</taxon>
        <taxon>Acinetobacter calcoaceticus/baumannii complex</taxon>
    </lineage>
</organism>